<feature type="compositionally biased region" description="Polar residues" evidence="1">
    <location>
        <begin position="13"/>
        <end position="25"/>
    </location>
</feature>
<feature type="transmembrane region" description="Helical" evidence="2">
    <location>
        <begin position="56"/>
        <end position="80"/>
    </location>
</feature>
<dbReference type="AlphaFoldDB" id="A0A9W9I475"/>
<dbReference type="OrthoDB" id="5371583at2759"/>
<dbReference type="PANTHER" id="PTHR42069:SF1">
    <property type="entry name" value="MARVEL DOMAIN-CONTAINING PROTEIN"/>
    <property type="match status" value="1"/>
</dbReference>
<gene>
    <name evidence="3" type="ORF">N7482_003180</name>
</gene>
<reference evidence="3" key="1">
    <citation type="submission" date="2022-11" db="EMBL/GenBank/DDBJ databases">
        <authorList>
            <person name="Petersen C."/>
        </authorList>
    </citation>
    <scope>NUCLEOTIDE SEQUENCE</scope>
    <source>
        <strain evidence="3">IBT 26290</strain>
    </source>
</reference>
<evidence type="ECO:0000256" key="2">
    <source>
        <dbReference type="SAM" id="Phobius"/>
    </source>
</evidence>
<evidence type="ECO:0000256" key="1">
    <source>
        <dbReference type="SAM" id="MobiDB-lite"/>
    </source>
</evidence>
<dbReference type="GeneID" id="81424481"/>
<dbReference type="RefSeq" id="XP_056544047.1">
    <property type="nucleotide sequence ID" value="XM_056685305.1"/>
</dbReference>
<reference evidence="3" key="2">
    <citation type="journal article" date="2023" name="IMA Fungus">
        <title>Comparative genomic study of the Penicillium genus elucidates a diverse pangenome and 15 lateral gene transfer events.</title>
        <authorList>
            <person name="Petersen C."/>
            <person name="Sorensen T."/>
            <person name="Nielsen M.R."/>
            <person name="Sondergaard T.E."/>
            <person name="Sorensen J.L."/>
            <person name="Fitzpatrick D.A."/>
            <person name="Frisvad J.C."/>
            <person name="Nielsen K.L."/>
        </authorList>
    </citation>
    <scope>NUCLEOTIDE SEQUENCE</scope>
    <source>
        <strain evidence="3">IBT 26290</strain>
    </source>
</reference>
<dbReference type="EMBL" id="JAPQKN010000002">
    <property type="protein sequence ID" value="KAJ5167586.1"/>
    <property type="molecule type" value="Genomic_DNA"/>
</dbReference>
<dbReference type="Proteomes" id="UP001149163">
    <property type="component" value="Unassembled WGS sequence"/>
</dbReference>
<feature type="region of interest" description="Disordered" evidence="1">
    <location>
        <begin position="1"/>
        <end position="42"/>
    </location>
</feature>
<evidence type="ECO:0000313" key="4">
    <source>
        <dbReference type="Proteomes" id="UP001149163"/>
    </source>
</evidence>
<organism evidence="3 4">
    <name type="scientific">Penicillium canariense</name>
    <dbReference type="NCBI Taxonomy" id="189055"/>
    <lineage>
        <taxon>Eukaryota</taxon>
        <taxon>Fungi</taxon>
        <taxon>Dikarya</taxon>
        <taxon>Ascomycota</taxon>
        <taxon>Pezizomycotina</taxon>
        <taxon>Eurotiomycetes</taxon>
        <taxon>Eurotiomycetidae</taxon>
        <taxon>Eurotiales</taxon>
        <taxon>Aspergillaceae</taxon>
        <taxon>Penicillium</taxon>
    </lineage>
</organism>
<feature type="transmembrane region" description="Helical" evidence="2">
    <location>
        <begin position="100"/>
        <end position="123"/>
    </location>
</feature>
<sequence length="261" mass="28471">MDKDTDDKILPSASATQVSPQTTPTKEPLLGHDSEIDNRKSLRDAHRTKQIQTLRIVQSMLSALLSLAIAIFQGKVYWTYQNTKSNAGAWPSVPNVVPTLLMFSVALAALVFDGSMLVAYIAPGSKFSRWAIMVGGAAHYIVTSSKTVGYTISSIISMTSLNYGNVSGTHTDLWSYTCTDQPANMDSLIQASSNCNTQWASWGFAIGQLFIEVIGWVISALALRQSEKKLSEQAVDERFTAYSADINGQLKDVTPQFAFNS</sequence>
<feature type="compositionally biased region" description="Basic and acidic residues" evidence="1">
    <location>
        <begin position="29"/>
        <end position="42"/>
    </location>
</feature>
<name>A0A9W9I475_9EURO</name>
<feature type="transmembrane region" description="Helical" evidence="2">
    <location>
        <begin position="202"/>
        <end position="223"/>
    </location>
</feature>
<proteinExistence type="predicted"/>
<protein>
    <submittedName>
        <fullName evidence="3">Uncharacterized protein</fullName>
    </submittedName>
</protein>
<keyword evidence="2" id="KW-0812">Transmembrane</keyword>
<accession>A0A9W9I475</accession>
<feature type="transmembrane region" description="Helical" evidence="2">
    <location>
        <begin position="130"/>
        <end position="152"/>
    </location>
</feature>
<keyword evidence="4" id="KW-1185">Reference proteome</keyword>
<keyword evidence="2" id="KW-0472">Membrane</keyword>
<evidence type="ECO:0000313" key="3">
    <source>
        <dbReference type="EMBL" id="KAJ5167586.1"/>
    </source>
</evidence>
<keyword evidence="2" id="KW-1133">Transmembrane helix</keyword>
<comment type="caution">
    <text evidence="3">The sequence shown here is derived from an EMBL/GenBank/DDBJ whole genome shotgun (WGS) entry which is preliminary data.</text>
</comment>
<dbReference type="PANTHER" id="PTHR42069">
    <property type="entry name" value="HYPHAL ANASTAMOSIS-8 PROTEIN"/>
    <property type="match status" value="1"/>
</dbReference>